<feature type="compositionally biased region" description="Polar residues" evidence="1">
    <location>
        <begin position="276"/>
        <end position="285"/>
    </location>
</feature>
<feature type="compositionally biased region" description="Basic and acidic residues" evidence="1">
    <location>
        <begin position="243"/>
        <end position="272"/>
    </location>
</feature>
<evidence type="ECO:0008006" key="3">
    <source>
        <dbReference type="Google" id="ProtNLM"/>
    </source>
</evidence>
<feature type="compositionally biased region" description="Polar residues" evidence="1">
    <location>
        <begin position="231"/>
        <end position="242"/>
    </location>
</feature>
<dbReference type="AlphaFoldDB" id="A0A7S1B1S0"/>
<accession>A0A7S1B1S0</accession>
<sequence length="419" mass="45715">MFDWYRNVFCCTDLIDTTPIQPMASLSLLDDDCDSHASVPTESSRNFDHVEYRVGKHELSSPNSLCNLLERPSGAESDRANQQRIEFGDGQRPKQHKPNCTPPPSPKAVPATKLLGFGAMAAAGTSVCCASSWVGDGSTSDFMMDGATPVKGVQDCSHPSLASQQTCMTSLVCCAAENSQFRASSSSAIPTADMPFRARESSEHFPTAAGSFQAAMESAASKGMRTEDNVSEATSSIMSETPTRIRDADFDELRPRRNTRQKEAEETQKCKDALSVGTSSVTSDPMSIKMRDADFERAEQRRKKDRAIEKVERILKNSNTADLPPAEQEDDPDFIADLTLANRDLGLKIMVDREKHVVRVGAMMDSGAAVLWNRANPDQQIEAGDIVLMVNGETEVAKMLKAKAKGNKFTMAIKKSSKV</sequence>
<feature type="region of interest" description="Disordered" evidence="1">
    <location>
        <begin position="219"/>
        <end position="285"/>
    </location>
</feature>
<evidence type="ECO:0000256" key="1">
    <source>
        <dbReference type="SAM" id="MobiDB-lite"/>
    </source>
</evidence>
<name>A0A7S1B1S0_NOCSC</name>
<gene>
    <name evidence="2" type="ORF">NSCI0253_LOCUS46752</name>
</gene>
<dbReference type="EMBL" id="HBFQ01065814">
    <property type="protein sequence ID" value="CAD8872395.1"/>
    <property type="molecule type" value="Transcribed_RNA"/>
</dbReference>
<evidence type="ECO:0000313" key="2">
    <source>
        <dbReference type="EMBL" id="CAD8872395.1"/>
    </source>
</evidence>
<protein>
    <recommendedName>
        <fullName evidence="3">PDZ domain-containing protein</fullName>
    </recommendedName>
</protein>
<reference evidence="2" key="1">
    <citation type="submission" date="2021-01" db="EMBL/GenBank/DDBJ databases">
        <authorList>
            <person name="Corre E."/>
            <person name="Pelletier E."/>
            <person name="Niang G."/>
            <person name="Scheremetjew M."/>
            <person name="Finn R."/>
            <person name="Kale V."/>
            <person name="Holt S."/>
            <person name="Cochrane G."/>
            <person name="Meng A."/>
            <person name="Brown T."/>
            <person name="Cohen L."/>
        </authorList>
    </citation>
    <scope>NUCLEOTIDE SEQUENCE</scope>
</reference>
<feature type="region of interest" description="Disordered" evidence="1">
    <location>
        <begin position="86"/>
        <end position="108"/>
    </location>
</feature>
<proteinExistence type="predicted"/>
<organism evidence="2">
    <name type="scientific">Noctiluca scintillans</name>
    <name type="common">Sea sparkle</name>
    <name type="synonym">Red tide dinoflagellate</name>
    <dbReference type="NCBI Taxonomy" id="2966"/>
    <lineage>
        <taxon>Eukaryota</taxon>
        <taxon>Sar</taxon>
        <taxon>Alveolata</taxon>
        <taxon>Dinophyceae</taxon>
        <taxon>Noctilucales</taxon>
        <taxon>Noctilucaceae</taxon>
        <taxon>Noctiluca</taxon>
    </lineage>
</organism>